<dbReference type="InterPro" id="IPR052036">
    <property type="entry name" value="Hydrolase/PRTase-associated"/>
</dbReference>
<dbReference type="OrthoDB" id="9810066at2"/>
<feature type="region of interest" description="Disordered" evidence="1">
    <location>
        <begin position="48"/>
        <end position="79"/>
    </location>
</feature>
<dbReference type="InterPro" id="IPR007815">
    <property type="entry name" value="Emycin_Estase"/>
</dbReference>
<dbReference type="CDD" id="cd14728">
    <property type="entry name" value="Ere-like"/>
    <property type="match status" value="1"/>
</dbReference>
<name>A0A559IKZ9_9BACL</name>
<accession>A0A559IKZ9</accession>
<dbReference type="PANTHER" id="PTHR31299:SF0">
    <property type="entry name" value="ESTERASE, PUTATIVE (AFU_ORTHOLOGUE AFUA_1G05850)-RELATED"/>
    <property type="match status" value="1"/>
</dbReference>
<dbReference type="RefSeq" id="WP_144993526.1">
    <property type="nucleotide sequence ID" value="NZ_VNJK01000003.1"/>
</dbReference>
<proteinExistence type="predicted"/>
<feature type="compositionally biased region" description="Basic and acidic residues" evidence="1">
    <location>
        <begin position="69"/>
        <end position="79"/>
    </location>
</feature>
<evidence type="ECO:0000313" key="2">
    <source>
        <dbReference type="EMBL" id="TVX88334.1"/>
    </source>
</evidence>
<comment type="caution">
    <text evidence="2">The sequence shown here is derived from an EMBL/GenBank/DDBJ whole genome shotgun (WGS) entry which is preliminary data.</text>
</comment>
<protein>
    <submittedName>
        <fullName evidence="2">Erythromycin esterase family protein</fullName>
    </submittedName>
</protein>
<dbReference type="GO" id="GO:0046677">
    <property type="term" value="P:response to antibiotic"/>
    <property type="evidence" value="ECO:0007669"/>
    <property type="project" value="InterPro"/>
</dbReference>
<evidence type="ECO:0000256" key="1">
    <source>
        <dbReference type="SAM" id="MobiDB-lite"/>
    </source>
</evidence>
<dbReference type="EMBL" id="VNJK01000003">
    <property type="protein sequence ID" value="TVX88334.1"/>
    <property type="molecule type" value="Genomic_DNA"/>
</dbReference>
<dbReference type="AlphaFoldDB" id="A0A559IKZ9"/>
<organism evidence="2 3">
    <name type="scientific">Paenibacillus agilis</name>
    <dbReference type="NCBI Taxonomy" id="3020863"/>
    <lineage>
        <taxon>Bacteria</taxon>
        <taxon>Bacillati</taxon>
        <taxon>Bacillota</taxon>
        <taxon>Bacilli</taxon>
        <taxon>Bacillales</taxon>
        <taxon>Paenibacillaceae</taxon>
        <taxon>Paenibacillus</taxon>
    </lineage>
</organism>
<dbReference type="Pfam" id="PF05139">
    <property type="entry name" value="Erythro_esteras"/>
    <property type="match status" value="1"/>
</dbReference>
<feature type="compositionally biased region" description="Low complexity" evidence="1">
    <location>
        <begin position="48"/>
        <end position="68"/>
    </location>
</feature>
<keyword evidence="3" id="KW-1185">Reference proteome</keyword>
<dbReference type="SUPFAM" id="SSF159501">
    <property type="entry name" value="EreA/ChaN-like"/>
    <property type="match status" value="1"/>
</dbReference>
<gene>
    <name evidence="2" type="ORF">FPZ44_20845</name>
</gene>
<dbReference type="Gene3D" id="3.40.1660.10">
    <property type="entry name" value="EreA-like (biosynthetic domain)"/>
    <property type="match status" value="2"/>
</dbReference>
<reference evidence="2 3" key="1">
    <citation type="submission" date="2019-07" db="EMBL/GenBank/DDBJ databases">
        <authorList>
            <person name="Kim J."/>
        </authorList>
    </citation>
    <scope>NUCLEOTIDE SEQUENCE [LARGE SCALE GENOMIC DNA]</scope>
    <source>
        <strain evidence="2 3">N4</strain>
    </source>
</reference>
<dbReference type="Proteomes" id="UP000318102">
    <property type="component" value="Unassembled WGS sequence"/>
</dbReference>
<evidence type="ECO:0000313" key="3">
    <source>
        <dbReference type="Proteomes" id="UP000318102"/>
    </source>
</evidence>
<dbReference type="PANTHER" id="PTHR31299">
    <property type="entry name" value="ESTERASE, PUTATIVE (AFU_ORTHOLOGUE AFUA_1G05850)-RELATED"/>
    <property type="match status" value="1"/>
</dbReference>
<sequence length="503" mass="57730">MSTMMMQTNNSNKAWRRRLQVMLLTVTMTAMVMTTWLGSISSAQAQASAAQPAQKSEQAAKQGEQAKGQVEHKTDSKARTYKESIADWKKYANDHAYALKSIQPEKRVNGSIPASNFEDLDMLIPLLADKRIVYLGESTHGAAEFNSAKTRLIQYLHQQLGYNMVAFESGLPDAAIAQGKMKSKSAEDTMKRSIFKVWWTEETLPLFQYMKDTQDSERPLRLVGFDIQWNAPLLKDAVWLKDKQLQEKVIKAETDLLEWRNSKDLAGYRKVKPELLNLYKKLLTQVAAHEGALKKEYPNEPKIVVLMKRAVEDRIRFINEYVEINIEGNIVVEKGDMLAVFRATEWRDRAMANNLIWLATEVYPTERFIVWAHNGHISKAQSQIYTFDGAHKWMGELMPKVLQRQSYVMGLYMGSGESADNETREAIPVSPLLPGALEDILSGAKQPYTFMDLRYRDNERGNSWMFERVFAYDWGNMPTLIVPRQHYDGILLIDKVKLPRYIK</sequence>